<reference evidence="2" key="1">
    <citation type="journal article" date="2021" name="PeerJ">
        <title>Extensive microbial diversity within the chicken gut microbiome revealed by metagenomics and culture.</title>
        <authorList>
            <person name="Gilroy R."/>
            <person name="Ravi A."/>
            <person name="Getino M."/>
            <person name="Pursley I."/>
            <person name="Horton D.L."/>
            <person name="Alikhan N.F."/>
            <person name="Baker D."/>
            <person name="Gharbi K."/>
            <person name="Hall N."/>
            <person name="Watson M."/>
            <person name="Adriaenssens E.M."/>
            <person name="Foster-Nyarko E."/>
            <person name="Jarju S."/>
            <person name="Secka A."/>
            <person name="Antonio M."/>
            <person name="Oren A."/>
            <person name="Chaudhuri R.R."/>
            <person name="La Ragione R."/>
            <person name="Hildebrand F."/>
            <person name="Pallen M.J."/>
        </authorList>
    </citation>
    <scope>NUCLEOTIDE SEQUENCE</scope>
    <source>
        <strain evidence="2">ChiHecec2B26-446</strain>
    </source>
</reference>
<accession>A0A9D1TQL8</accession>
<evidence type="ECO:0000313" key="3">
    <source>
        <dbReference type="Proteomes" id="UP000886752"/>
    </source>
</evidence>
<dbReference type="InterPro" id="IPR055360">
    <property type="entry name" value="bAvd"/>
</dbReference>
<dbReference type="Pfam" id="PF22296">
    <property type="entry name" value="bAvd"/>
    <property type="match status" value="1"/>
</dbReference>
<dbReference type="Gene3D" id="1.20.1440.60">
    <property type="entry name" value="23S rRNA-intervening sequence"/>
    <property type="match status" value="1"/>
</dbReference>
<dbReference type="InterPro" id="IPR036583">
    <property type="entry name" value="23S_rRNA_IVS_sf"/>
</dbReference>
<dbReference type="CDD" id="cd16376">
    <property type="entry name" value="Avd_like"/>
    <property type="match status" value="1"/>
</dbReference>
<dbReference type="AlphaFoldDB" id="A0A9D1TQL8"/>
<feature type="domain" description="bAvd-like" evidence="1">
    <location>
        <begin position="7"/>
        <end position="112"/>
    </location>
</feature>
<organism evidence="2 3">
    <name type="scientific">Candidatus Desulfovibrio intestinipullorum</name>
    <dbReference type="NCBI Taxonomy" id="2838536"/>
    <lineage>
        <taxon>Bacteria</taxon>
        <taxon>Pseudomonadati</taxon>
        <taxon>Thermodesulfobacteriota</taxon>
        <taxon>Desulfovibrionia</taxon>
        <taxon>Desulfovibrionales</taxon>
        <taxon>Desulfovibrionaceae</taxon>
        <taxon>Desulfovibrio</taxon>
    </lineage>
</organism>
<dbReference type="EMBL" id="DXHV01000083">
    <property type="protein sequence ID" value="HIW01564.1"/>
    <property type="molecule type" value="Genomic_DNA"/>
</dbReference>
<comment type="caution">
    <text evidence="2">The sequence shown here is derived from an EMBL/GenBank/DDBJ whole genome shotgun (WGS) entry which is preliminary data.</text>
</comment>
<name>A0A9D1TQL8_9BACT</name>
<proteinExistence type="predicted"/>
<dbReference type="Proteomes" id="UP000886752">
    <property type="component" value="Unassembled WGS sequence"/>
</dbReference>
<protein>
    <submittedName>
        <fullName evidence="2">Four helix bundle protein</fullName>
    </submittedName>
</protein>
<gene>
    <name evidence="2" type="ORF">H9894_10335</name>
</gene>
<evidence type="ECO:0000259" key="1">
    <source>
        <dbReference type="Pfam" id="PF22296"/>
    </source>
</evidence>
<evidence type="ECO:0000313" key="2">
    <source>
        <dbReference type="EMBL" id="HIW01564.1"/>
    </source>
</evidence>
<reference evidence="2" key="2">
    <citation type="submission" date="2021-04" db="EMBL/GenBank/DDBJ databases">
        <authorList>
            <person name="Gilroy R."/>
        </authorList>
    </citation>
    <scope>NUCLEOTIDE SEQUENCE</scope>
    <source>
        <strain evidence="2">ChiHecec2B26-446</strain>
    </source>
</reference>
<sequence>MEGERGLILQQKWEDLSEYIFTAVLRGMPKSERFTLGADIRALIWQVEEALIQLSLRQGNRWALLNQVDIKAKILLTMIRLGIRIRAIPDKRYETISTRLVEIGKIVGGLKKAGDGRR</sequence>